<dbReference type="EMBL" id="QGUB01000001">
    <property type="protein sequence ID" value="PWW48856.1"/>
    <property type="molecule type" value="Genomic_DNA"/>
</dbReference>
<feature type="region of interest" description="Disordered" evidence="1">
    <location>
        <begin position="211"/>
        <end position="238"/>
    </location>
</feature>
<evidence type="ECO:0000256" key="1">
    <source>
        <dbReference type="SAM" id="MobiDB-lite"/>
    </source>
</evidence>
<proteinExistence type="predicted"/>
<dbReference type="OrthoDB" id="9787650at2"/>
<dbReference type="RefSeq" id="WP_019375434.1">
    <property type="nucleotide sequence ID" value="NZ_ALEE01000831.1"/>
</dbReference>
<dbReference type="InterPro" id="IPR007470">
    <property type="entry name" value="HemX"/>
</dbReference>
<keyword evidence="2" id="KW-0489">Methyltransferase</keyword>
<dbReference type="GO" id="GO:0008168">
    <property type="term" value="F:methyltransferase activity"/>
    <property type="evidence" value="ECO:0007669"/>
    <property type="project" value="UniProtKB-KW"/>
</dbReference>
<feature type="compositionally biased region" description="Pro residues" evidence="1">
    <location>
        <begin position="220"/>
        <end position="236"/>
    </location>
</feature>
<feature type="region of interest" description="Disordered" evidence="1">
    <location>
        <begin position="1"/>
        <end position="24"/>
    </location>
</feature>
<comment type="caution">
    <text evidence="2">The sequence shown here is derived from an EMBL/GenBank/DDBJ whole genome shotgun (WGS) entry which is preliminary data.</text>
</comment>
<keyword evidence="2" id="KW-0808">Transferase</keyword>
<organism evidence="2 3">
    <name type="scientific">Melaminivora alkalimesophila</name>
    <dbReference type="NCBI Taxonomy" id="1165852"/>
    <lineage>
        <taxon>Bacteria</taxon>
        <taxon>Pseudomonadati</taxon>
        <taxon>Pseudomonadota</taxon>
        <taxon>Betaproteobacteria</taxon>
        <taxon>Burkholderiales</taxon>
        <taxon>Comamonadaceae</taxon>
        <taxon>Melaminivora</taxon>
    </lineage>
</organism>
<dbReference type="AlphaFoldDB" id="A0A317RIE6"/>
<keyword evidence="3" id="KW-1185">Reference proteome</keyword>
<accession>A0A317RIE6</accession>
<evidence type="ECO:0000313" key="3">
    <source>
        <dbReference type="Proteomes" id="UP000246483"/>
    </source>
</evidence>
<dbReference type="Proteomes" id="UP000246483">
    <property type="component" value="Unassembled WGS sequence"/>
</dbReference>
<reference evidence="2 3" key="1">
    <citation type="submission" date="2018-05" db="EMBL/GenBank/DDBJ databases">
        <title>Genomic Encyclopedia of Type Strains, Phase IV (KMG-IV): sequencing the most valuable type-strain genomes for metagenomic binning, comparative biology and taxonomic classification.</title>
        <authorList>
            <person name="Goeker M."/>
        </authorList>
    </citation>
    <scope>NUCLEOTIDE SEQUENCE [LARGE SCALE GENOMIC DNA]</scope>
    <source>
        <strain evidence="2 3">DSM 26006</strain>
    </source>
</reference>
<dbReference type="Pfam" id="PF04375">
    <property type="entry name" value="HemX"/>
    <property type="match status" value="1"/>
</dbReference>
<protein>
    <submittedName>
        <fullName evidence="2">Uroporphyrin-3 C-methyltransferase</fullName>
    </submittedName>
</protein>
<sequence>MSTEPIAGHSPPLAPPAPQGSSPAGRAGSVLLGLVAMAALASSLLLWQRLSSIQEQLARQSADSSAQAIEARAMAREAQELTREAAGRLAVLEARVGEVALQRTQLEELMHSLSRTRDENLVVDIEAALRLAQQQSQLTGSLQPLAAALKSASQRIERAAQPRLAPVQRAIEQDLERLARASVTDTAGLLGRLDDLVRQVEDLPLASAVAQAHAMRRPQEPAPSGPAPASDPPAADPPRWRALLQRAWEGTRDELRGLVRVRRIDYPEAMLLAPEQAYFLRENLKLKLLNARLAVLARRMDSARADMQAASISIGRYFDLGSRRTQAALSSLQQLQQHVRTAELPQLDDTFAALSTAAAGR</sequence>
<gene>
    <name evidence="2" type="ORF">DFR36_101365</name>
</gene>
<evidence type="ECO:0000313" key="2">
    <source>
        <dbReference type="EMBL" id="PWW48856.1"/>
    </source>
</evidence>
<dbReference type="PANTHER" id="PTHR38043:SF1">
    <property type="entry name" value="PROTEIN HEMX"/>
    <property type="match status" value="1"/>
</dbReference>
<name>A0A317RIE6_9BURK</name>
<dbReference type="GO" id="GO:0032259">
    <property type="term" value="P:methylation"/>
    <property type="evidence" value="ECO:0007669"/>
    <property type="project" value="UniProtKB-KW"/>
</dbReference>
<dbReference type="PANTHER" id="PTHR38043">
    <property type="entry name" value="PROTEIN HEMX"/>
    <property type="match status" value="1"/>
</dbReference>